<gene>
    <name evidence="1" type="ORF">J2T55_001975</name>
</gene>
<dbReference type="AlphaFoldDB" id="A0AAE3HNS7"/>
<protein>
    <submittedName>
        <fullName evidence="1">Uncharacterized protein</fullName>
    </submittedName>
</protein>
<organism evidence="1 2">
    <name type="scientific">Methylohalomonas lacus</name>
    <dbReference type="NCBI Taxonomy" id="398773"/>
    <lineage>
        <taxon>Bacteria</taxon>
        <taxon>Pseudomonadati</taxon>
        <taxon>Pseudomonadota</taxon>
        <taxon>Gammaproteobacteria</taxon>
        <taxon>Methylohalomonadales</taxon>
        <taxon>Methylohalomonadaceae</taxon>
        <taxon>Methylohalomonas</taxon>
    </lineage>
</organism>
<name>A0AAE3HNS7_9GAMM</name>
<dbReference type="Proteomes" id="UP001204445">
    <property type="component" value="Unassembled WGS sequence"/>
</dbReference>
<evidence type="ECO:0000313" key="2">
    <source>
        <dbReference type="Proteomes" id="UP001204445"/>
    </source>
</evidence>
<evidence type="ECO:0000313" key="1">
    <source>
        <dbReference type="EMBL" id="MCS3903943.1"/>
    </source>
</evidence>
<sequence length="40" mass="4249">MERIVSAATSAKLFYTGAVALLNEPRAPAIDAMTAVHVYV</sequence>
<proteinExistence type="predicted"/>
<keyword evidence="2" id="KW-1185">Reference proteome</keyword>
<comment type="caution">
    <text evidence="1">The sequence shown here is derived from an EMBL/GenBank/DDBJ whole genome shotgun (WGS) entry which is preliminary data.</text>
</comment>
<accession>A0AAE3HNS7</accession>
<dbReference type="EMBL" id="JANUCT010000013">
    <property type="protein sequence ID" value="MCS3903943.1"/>
    <property type="molecule type" value="Genomic_DNA"/>
</dbReference>
<reference evidence="1" key="1">
    <citation type="submission" date="2022-08" db="EMBL/GenBank/DDBJ databases">
        <title>Genomic Encyclopedia of Type Strains, Phase III (KMG-III): the genomes of soil and plant-associated and newly described type strains.</title>
        <authorList>
            <person name="Whitman W."/>
        </authorList>
    </citation>
    <scope>NUCLEOTIDE SEQUENCE</scope>
    <source>
        <strain evidence="1">HMT 1</strain>
    </source>
</reference>